<dbReference type="Pfam" id="PF04024">
    <property type="entry name" value="PspC"/>
    <property type="match status" value="1"/>
</dbReference>
<dbReference type="EMBL" id="PJNB01000001">
    <property type="protein sequence ID" value="PKW12795.1"/>
    <property type="molecule type" value="Genomic_DNA"/>
</dbReference>
<dbReference type="RefSeq" id="WP_010316080.1">
    <property type="nucleotide sequence ID" value="NZ_CP061007.1"/>
</dbReference>
<proteinExistence type="predicted"/>
<keyword evidence="2" id="KW-1133">Transmembrane helix</keyword>
<comment type="caution">
    <text evidence="4">The sequence shown here is derived from an EMBL/GenBank/DDBJ whole genome shotgun (WGS) entry which is preliminary data.</text>
</comment>
<evidence type="ECO:0000256" key="1">
    <source>
        <dbReference type="SAM" id="MobiDB-lite"/>
    </source>
</evidence>
<feature type="transmembrane region" description="Helical" evidence="2">
    <location>
        <begin position="248"/>
        <end position="267"/>
    </location>
</feature>
<feature type="transmembrane region" description="Helical" evidence="2">
    <location>
        <begin position="223"/>
        <end position="242"/>
    </location>
</feature>
<evidence type="ECO:0000313" key="5">
    <source>
        <dbReference type="Proteomes" id="UP000233786"/>
    </source>
</evidence>
<feature type="transmembrane region" description="Helical" evidence="2">
    <location>
        <begin position="274"/>
        <end position="293"/>
    </location>
</feature>
<keyword evidence="2" id="KW-0472">Membrane</keyword>
<feature type="transmembrane region" description="Helical" evidence="2">
    <location>
        <begin position="53"/>
        <end position="76"/>
    </location>
</feature>
<dbReference type="AlphaFoldDB" id="A0A2N3XQ53"/>
<sequence>MSSTKLSGAAGFEDTLRSFWATRPVRPRRGGKLGGVSAAIGTRYGIDPILVRVAFVLATIYGGAGVVLYLLGWLVFPKEGDLLPGSTEPTREPTSTGLAVVLVLLLIPGVFWLTSSPSIIGVALGLGALYLLHRNYGDRGVTPTATAPAAAAPVAGPQPAVPVAENTWVYPGVASTTTNAAQGEQPPQQPPAWDPLGAAPFAWDLPEPSEPEEPQPQRPKRRWITIATLALAAFASVLAAAIGARPESALAIALAVLGLGMIGGAFLRGGRGLIGAAIPVGALAVATAVLPMGDFTGNMGSDEVRPTSIENVLPHYQRSAGSVLFDLRNLQITDGQELRTGANVGLGDVTVQLPPNVDVTARCASQLGDVRCFNDTADGRGADISVTDQGEDGPGGGHIVLDLVVGTGSVEVTRG</sequence>
<dbReference type="InterPro" id="IPR007168">
    <property type="entry name" value="Phageshock_PspC_N"/>
</dbReference>
<evidence type="ECO:0000256" key="2">
    <source>
        <dbReference type="SAM" id="Phobius"/>
    </source>
</evidence>
<dbReference type="OrthoDB" id="3208990at2"/>
<feature type="domain" description="Phage shock protein PspC N-terminal" evidence="3">
    <location>
        <begin position="23"/>
        <end position="79"/>
    </location>
</feature>
<keyword evidence="2" id="KW-0812">Transmembrane</keyword>
<protein>
    <submittedName>
        <fullName evidence="4">Phage shock protein C (PspC) family protein</fullName>
    </submittedName>
</protein>
<evidence type="ECO:0000259" key="3">
    <source>
        <dbReference type="Pfam" id="PF04024"/>
    </source>
</evidence>
<evidence type="ECO:0000313" key="4">
    <source>
        <dbReference type="EMBL" id="PKW12795.1"/>
    </source>
</evidence>
<dbReference type="Proteomes" id="UP000233786">
    <property type="component" value="Unassembled WGS sequence"/>
</dbReference>
<name>A0A2N3XQ53_SACSN</name>
<gene>
    <name evidence="4" type="ORF">A8926_0285</name>
</gene>
<reference evidence="4" key="1">
    <citation type="submission" date="2017-12" db="EMBL/GenBank/DDBJ databases">
        <title>Sequencing the genomes of 1000 Actinobacteria strains.</title>
        <authorList>
            <person name="Klenk H.-P."/>
        </authorList>
    </citation>
    <scope>NUCLEOTIDE SEQUENCE [LARGE SCALE GENOMIC DNA]</scope>
    <source>
        <strain evidence="4">DSM 44228</strain>
    </source>
</reference>
<organism evidence="4 5">
    <name type="scientific">Saccharopolyspora spinosa</name>
    <dbReference type="NCBI Taxonomy" id="60894"/>
    <lineage>
        <taxon>Bacteria</taxon>
        <taxon>Bacillati</taxon>
        <taxon>Actinomycetota</taxon>
        <taxon>Actinomycetes</taxon>
        <taxon>Pseudonocardiales</taxon>
        <taxon>Pseudonocardiaceae</taxon>
        <taxon>Saccharopolyspora</taxon>
    </lineage>
</organism>
<feature type="transmembrane region" description="Helical" evidence="2">
    <location>
        <begin position="96"/>
        <end position="129"/>
    </location>
</feature>
<accession>A0A2N3XQ53</accession>
<keyword evidence="5" id="KW-1185">Reference proteome</keyword>
<dbReference type="STRING" id="994479.GCA_000194155_07948"/>
<feature type="region of interest" description="Disordered" evidence="1">
    <location>
        <begin position="178"/>
        <end position="219"/>
    </location>
</feature>